<dbReference type="EMBL" id="BAAABV010000021">
    <property type="protein sequence ID" value="GAA0299133.1"/>
    <property type="molecule type" value="Genomic_DNA"/>
</dbReference>
<proteinExistence type="predicted"/>
<evidence type="ECO:0000313" key="2">
    <source>
        <dbReference type="Proteomes" id="UP001501867"/>
    </source>
</evidence>
<organism evidence="1 2">
    <name type="scientific">Streptomyces polychromogenes</name>
    <dbReference type="NCBI Taxonomy" id="67342"/>
    <lineage>
        <taxon>Bacteria</taxon>
        <taxon>Bacillati</taxon>
        <taxon>Actinomycetota</taxon>
        <taxon>Actinomycetes</taxon>
        <taxon>Kitasatosporales</taxon>
        <taxon>Streptomycetaceae</taxon>
        <taxon>Streptomyces</taxon>
    </lineage>
</organism>
<name>A0ABN0VGK5_9ACTN</name>
<gene>
    <name evidence="1" type="ORF">GCM10010302_42110</name>
</gene>
<keyword evidence="2" id="KW-1185">Reference proteome</keyword>
<dbReference type="RefSeq" id="WP_344162379.1">
    <property type="nucleotide sequence ID" value="NZ_BAAABV010000021.1"/>
</dbReference>
<accession>A0ABN0VGK5</accession>
<comment type="caution">
    <text evidence="1">The sequence shown here is derived from an EMBL/GenBank/DDBJ whole genome shotgun (WGS) entry which is preliminary data.</text>
</comment>
<protein>
    <submittedName>
        <fullName evidence="1">Uncharacterized protein</fullName>
    </submittedName>
</protein>
<dbReference type="Proteomes" id="UP001501867">
    <property type="component" value="Unassembled WGS sequence"/>
</dbReference>
<reference evidence="1 2" key="1">
    <citation type="journal article" date="2019" name="Int. J. Syst. Evol. Microbiol.">
        <title>The Global Catalogue of Microorganisms (GCM) 10K type strain sequencing project: providing services to taxonomists for standard genome sequencing and annotation.</title>
        <authorList>
            <consortium name="The Broad Institute Genomics Platform"/>
            <consortium name="The Broad Institute Genome Sequencing Center for Infectious Disease"/>
            <person name="Wu L."/>
            <person name="Ma J."/>
        </authorList>
    </citation>
    <scope>NUCLEOTIDE SEQUENCE [LARGE SCALE GENOMIC DNA]</scope>
    <source>
        <strain evidence="1 2">JCM 4505</strain>
    </source>
</reference>
<evidence type="ECO:0000313" key="1">
    <source>
        <dbReference type="EMBL" id="GAA0299133.1"/>
    </source>
</evidence>
<sequence length="58" mass="6482">MEQLPRVLDRPKAITALLTMAAQTLRAQDPYRLQAPACRLRHPTGTAQQATHVCPSRM</sequence>